<dbReference type="PANTHER" id="PTHR19980">
    <property type="entry name" value="RNA CLEAVAGE STIMULATION FACTOR"/>
    <property type="match status" value="1"/>
</dbReference>
<organism evidence="3 4">
    <name type="scientific">Turnera subulata</name>
    <dbReference type="NCBI Taxonomy" id="218843"/>
    <lineage>
        <taxon>Eukaryota</taxon>
        <taxon>Viridiplantae</taxon>
        <taxon>Streptophyta</taxon>
        <taxon>Embryophyta</taxon>
        <taxon>Tracheophyta</taxon>
        <taxon>Spermatophyta</taxon>
        <taxon>Magnoliopsida</taxon>
        <taxon>eudicotyledons</taxon>
        <taxon>Gunneridae</taxon>
        <taxon>Pentapetalae</taxon>
        <taxon>rosids</taxon>
        <taxon>fabids</taxon>
        <taxon>Malpighiales</taxon>
        <taxon>Passifloraceae</taxon>
        <taxon>Turnera</taxon>
    </lineage>
</organism>
<accession>A0A9Q0FER9</accession>
<dbReference type="GO" id="GO:0031124">
    <property type="term" value="P:mRNA 3'-end processing"/>
    <property type="evidence" value="ECO:0007669"/>
    <property type="project" value="InterPro"/>
</dbReference>
<dbReference type="GO" id="GO:0003729">
    <property type="term" value="F:mRNA binding"/>
    <property type="evidence" value="ECO:0007669"/>
    <property type="project" value="TreeGrafter"/>
</dbReference>
<feature type="chain" id="PRO_5040168083" evidence="2">
    <location>
        <begin position="23"/>
        <end position="252"/>
    </location>
</feature>
<feature type="region of interest" description="Disordered" evidence="1">
    <location>
        <begin position="147"/>
        <end position="252"/>
    </location>
</feature>
<gene>
    <name evidence="3" type="ORF">Tsubulata_002297</name>
</gene>
<feature type="signal peptide" evidence="2">
    <location>
        <begin position="1"/>
        <end position="22"/>
    </location>
</feature>
<reference evidence="3" key="2">
    <citation type="journal article" date="2023" name="Plants (Basel)">
        <title>Annotation of the Turnera subulata (Passifloraceae) Draft Genome Reveals the S-Locus Evolved after the Divergence of Turneroideae from Passifloroideae in a Stepwise Manner.</title>
        <authorList>
            <person name="Henning P.M."/>
            <person name="Roalson E.H."/>
            <person name="Mir W."/>
            <person name="McCubbin A.G."/>
            <person name="Shore J.S."/>
        </authorList>
    </citation>
    <scope>NUCLEOTIDE SEQUENCE</scope>
    <source>
        <strain evidence="3">F60SS</strain>
    </source>
</reference>
<evidence type="ECO:0000313" key="3">
    <source>
        <dbReference type="EMBL" id="KAJ4830007.1"/>
    </source>
</evidence>
<proteinExistence type="predicted"/>
<feature type="compositionally biased region" description="Polar residues" evidence="1">
    <location>
        <begin position="228"/>
        <end position="252"/>
    </location>
</feature>
<feature type="compositionally biased region" description="Low complexity" evidence="1">
    <location>
        <begin position="214"/>
        <end position="223"/>
    </location>
</feature>
<evidence type="ECO:0000256" key="1">
    <source>
        <dbReference type="SAM" id="MobiDB-lite"/>
    </source>
</evidence>
<sequence length="252" mass="26669">MLIPFNTILILAFSLFFSQWLAKNISKKMEKSAVSNGLGAADKALTSLRSDSVMSAKLIYPETSQMVVYDPRQKLDAATDPSMTMPGFRAAPASNGFHEILKATPPALVSFLANLPIVEGPTPNVDIVLSICLQSDIPTAKTGKLANPATSMLAGPAPTSSDLSGSNKSHPNPSVSSFKTRDRQSGKRKDLDRQEDDEATTVQSQPQPRDAFRIRQIQRARAGGTLGARTTSQTGSASFGSALSGDLSGSTG</sequence>
<dbReference type="EMBL" id="JAKUCV010005751">
    <property type="protein sequence ID" value="KAJ4830007.1"/>
    <property type="molecule type" value="Genomic_DNA"/>
</dbReference>
<dbReference type="AlphaFoldDB" id="A0A9Q0FER9"/>
<feature type="compositionally biased region" description="Basic and acidic residues" evidence="1">
    <location>
        <begin position="179"/>
        <end position="192"/>
    </location>
</feature>
<dbReference type="InterPro" id="IPR045243">
    <property type="entry name" value="Rna14-like"/>
</dbReference>
<reference evidence="3" key="1">
    <citation type="submission" date="2022-02" db="EMBL/GenBank/DDBJ databases">
        <authorList>
            <person name="Henning P.M."/>
            <person name="McCubbin A.G."/>
            <person name="Shore J.S."/>
        </authorList>
    </citation>
    <scope>NUCLEOTIDE SEQUENCE</scope>
    <source>
        <strain evidence="3">F60SS</strain>
        <tissue evidence="3">Leaves</tissue>
    </source>
</reference>
<name>A0A9Q0FER9_9ROSI</name>
<keyword evidence="4" id="KW-1185">Reference proteome</keyword>
<dbReference type="OrthoDB" id="26282at2759"/>
<comment type="caution">
    <text evidence="3">The sequence shown here is derived from an EMBL/GenBank/DDBJ whole genome shotgun (WGS) entry which is preliminary data.</text>
</comment>
<keyword evidence="2" id="KW-0732">Signal</keyword>
<evidence type="ECO:0000313" key="4">
    <source>
        <dbReference type="Proteomes" id="UP001141552"/>
    </source>
</evidence>
<dbReference type="Proteomes" id="UP001141552">
    <property type="component" value="Unassembled WGS sequence"/>
</dbReference>
<protein>
    <submittedName>
        <fullName evidence="3">Uncharacterized protein</fullName>
    </submittedName>
</protein>
<dbReference type="GO" id="GO:0005634">
    <property type="term" value="C:nucleus"/>
    <property type="evidence" value="ECO:0007669"/>
    <property type="project" value="TreeGrafter"/>
</dbReference>
<feature type="compositionally biased region" description="Polar residues" evidence="1">
    <location>
        <begin position="158"/>
        <end position="178"/>
    </location>
</feature>
<dbReference type="PANTHER" id="PTHR19980:SF0">
    <property type="entry name" value="CLEAVAGE STIMULATION FACTOR SUBUNIT 3"/>
    <property type="match status" value="1"/>
</dbReference>
<evidence type="ECO:0000256" key="2">
    <source>
        <dbReference type="SAM" id="SignalP"/>
    </source>
</evidence>